<dbReference type="EMBL" id="JANDBC010000003">
    <property type="protein sequence ID" value="MCP9292822.1"/>
    <property type="molecule type" value="Genomic_DNA"/>
</dbReference>
<evidence type="ECO:0000259" key="1">
    <source>
        <dbReference type="Pfam" id="PF11997"/>
    </source>
</evidence>
<comment type="caution">
    <text evidence="2">The sequence shown here is derived from an EMBL/GenBank/DDBJ whole genome shotgun (WGS) entry which is preliminary data.</text>
</comment>
<accession>A0A9X2L5V7</accession>
<dbReference type="InterPro" id="IPR022622">
    <property type="entry name" value="DUF3492"/>
</dbReference>
<dbReference type="RefSeq" id="WP_255135721.1">
    <property type="nucleotide sequence ID" value="NZ_JANDBC010000003.1"/>
</dbReference>
<gene>
    <name evidence="2" type="ORF">NM125_14625</name>
</gene>
<dbReference type="Gene3D" id="3.40.50.2000">
    <property type="entry name" value="Glycogen Phosphorylase B"/>
    <property type="match status" value="2"/>
</dbReference>
<dbReference type="Pfam" id="PF13692">
    <property type="entry name" value="Glyco_trans_1_4"/>
    <property type="match status" value="1"/>
</dbReference>
<dbReference type="SUPFAM" id="SSF53756">
    <property type="entry name" value="UDP-Glycosyltransferase/glycogen phosphorylase"/>
    <property type="match status" value="1"/>
</dbReference>
<feature type="domain" description="DUF3492" evidence="1">
    <location>
        <begin position="1"/>
        <end position="65"/>
    </location>
</feature>
<sequence length="396" mass="45397">MKVLLIIEGTYPWYRGGVSEWVYRYLSHLQEFDFTILQIATDEFQGLNPSEALYPLTDNISDFIRISPPEPGSDTSAYLEHWYNQSLSSYTLSDSDFDLVHVTNTGFAGWLGSRFANQTDTPLLLTEHAIYWKEIEMGAVALECGYKIPEGSRDKINMMSSFKELALYTYKNAEQVVTVSESNIPYQKELGATDIKYIPNGIPASWLRSEKSRADRPVIGWVGRCAEMKNPLAFFELVDGFRGQSITPKFRMLLSDANENELEKQVRSVCRDYPEVECIWNQPAKNFFSDFDFLSITSHNESQPLVMLEALAHKALPVGFRVGDLTEKYGLVSSPGSSLESLAGKITRLWNNRQHFNRYVNTRFDRVKENHTWEHIFSDYEALMMNMSRVEEAAEE</sequence>
<dbReference type="AlphaFoldDB" id="A0A9X2L5V7"/>
<feature type="domain" description="DUF3492" evidence="1">
    <location>
        <begin position="97"/>
        <end position="193"/>
    </location>
</feature>
<dbReference type="PANTHER" id="PTHR12526">
    <property type="entry name" value="GLYCOSYLTRANSFERASE"/>
    <property type="match status" value="1"/>
</dbReference>
<dbReference type="Pfam" id="PF11997">
    <property type="entry name" value="DUF3492"/>
    <property type="match status" value="2"/>
</dbReference>
<dbReference type="Proteomes" id="UP001139125">
    <property type="component" value="Unassembled WGS sequence"/>
</dbReference>
<reference evidence="2" key="1">
    <citation type="submission" date="2022-06" db="EMBL/GenBank/DDBJ databases">
        <title>Gracilimonas sp. CAU 1638 isolated from sea sediment.</title>
        <authorList>
            <person name="Kim W."/>
        </authorList>
    </citation>
    <scope>NUCLEOTIDE SEQUENCE</scope>
    <source>
        <strain evidence="2">CAU 1638</strain>
    </source>
</reference>
<dbReference type="PANTHER" id="PTHR12526:SF608">
    <property type="entry name" value="PELF"/>
    <property type="match status" value="1"/>
</dbReference>
<evidence type="ECO:0000313" key="2">
    <source>
        <dbReference type="EMBL" id="MCP9292822.1"/>
    </source>
</evidence>
<protein>
    <submittedName>
        <fullName evidence="2">DUF3492 domain-containing protein</fullName>
    </submittedName>
</protein>
<name>A0A9X2L5V7_9BACT</name>
<evidence type="ECO:0000313" key="3">
    <source>
        <dbReference type="Proteomes" id="UP001139125"/>
    </source>
</evidence>
<organism evidence="2 3">
    <name type="scientific">Gracilimonas sediminicola</name>
    <dbReference type="NCBI Taxonomy" id="2952158"/>
    <lineage>
        <taxon>Bacteria</taxon>
        <taxon>Pseudomonadati</taxon>
        <taxon>Balneolota</taxon>
        <taxon>Balneolia</taxon>
        <taxon>Balneolales</taxon>
        <taxon>Balneolaceae</taxon>
        <taxon>Gracilimonas</taxon>
    </lineage>
</organism>
<keyword evidence="3" id="KW-1185">Reference proteome</keyword>
<proteinExistence type="predicted"/>